<dbReference type="GO" id="GO:0047355">
    <property type="term" value="F:CDP-glycerol glycerophosphotransferase activity"/>
    <property type="evidence" value="ECO:0007669"/>
    <property type="project" value="InterPro"/>
</dbReference>
<comment type="subcellular location">
    <subcellularLocation>
        <location evidence="1">Cell membrane</location>
        <topology evidence="1">Peripheral membrane protein</topology>
    </subcellularLocation>
</comment>
<evidence type="ECO:0000313" key="8">
    <source>
        <dbReference type="Proteomes" id="UP000037778"/>
    </source>
</evidence>
<comment type="caution">
    <text evidence="7">The sequence shown here is derived from an EMBL/GenBank/DDBJ whole genome shotgun (WGS) entry which is preliminary data.</text>
</comment>
<dbReference type="InterPro" id="IPR007554">
    <property type="entry name" value="Glycerophosphate_synth"/>
</dbReference>
<dbReference type="EMBL" id="JXCY01000006">
    <property type="protein sequence ID" value="KOY76302.1"/>
    <property type="molecule type" value="Genomic_DNA"/>
</dbReference>
<dbReference type="InterPro" id="IPR043149">
    <property type="entry name" value="TagF_N"/>
</dbReference>
<name>A0A0M9DCW4_9LACO</name>
<dbReference type="GO" id="GO:0019350">
    <property type="term" value="P:teichoic acid biosynthetic process"/>
    <property type="evidence" value="ECO:0007669"/>
    <property type="project" value="UniProtKB-KW"/>
</dbReference>
<keyword evidence="6" id="KW-0472">Membrane</keyword>
<dbReference type="InterPro" id="IPR043148">
    <property type="entry name" value="TagF_C"/>
</dbReference>
<dbReference type="AlphaFoldDB" id="A0A0M9DCW4"/>
<evidence type="ECO:0000256" key="5">
    <source>
        <dbReference type="ARBA" id="ARBA00022944"/>
    </source>
</evidence>
<dbReference type="Gene3D" id="3.40.50.11820">
    <property type="match status" value="1"/>
</dbReference>
<protein>
    <submittedName>
        <fullName evidence="7">CDP-glycerol:poly(Glycerophosphate) glycerophosphotransferase</fullName>
    </submittedName>
</protein>
<gene>
    <name evidence="7" type="ORF">RZ71_07520</name>
</gene>
<keyword evidence="3" id="KW-1003">Cell membrane</keyword>
<dbReference type="Pfam" id="PF04464">
    <property type="entry name" value="Glyphos_transf"/>
    <property type="match status" value="1"/>
</dbReference>
<dbReference type="GO" id="GO:0005886">
    <property type="term" value="C:plasma membrane"/>
    <property type="evidence" value="ECO:0007669"/>
    <property type="project" value="UniProtKB-SubCell"/>
</dbReference>
<dbReference type="InterPro" id="IPR051612">
    <property type="entry name" value="Teichoic_Acid_Biosynth"/>
</dbReference>
<dbReference type="Proteomes" id="UP000037778">
    <property type="component" value="Unassembled WGS sequence"/>
</dbReference>
<evidence type="ECO:0000256" key="6">
    <source>
        <dbReference type="ARBA" id="ARBA00023136"/>
    </source>
</evidence>
<keyword evidence="8" id="KW-1185">Reference proteome</keyword>
<accession>A0A0M9DCW4</accession>
<sequence>MMKLKKKVIRFIKKSIRRVLILINNVLITLPVKKNLVVFESFQGKDINDNPAAIYEKWIEKYPEDKAKAYFTVRKAQYKTFKELYPDIKMVKKFMPKWVWVMARANFWVFNSRTPKWWNKNKGTVYMQTWHGTPLKKLGTDIENVMMPGTNTEKYKENFTNEAHRWDYLIAPNQYSKDIFARAFDFNNHFLDIGYPRNDVLYYGDNQDNISRLKKKYLGRDDLNVITYAPTWRDDNYKRKGVYNFELPFSLKTFFEQVDDNTVLIIRPHYLVKDFIDIKGFEDRVYIMVEEDISDLYLMSDLLITDYSSVMFDYANLKRPMLFYAYDLKHYEDDIRGFYFDYRTELPGPVVEDEDDFYKQIDAFNKEKKYSEYDKKYEEFYEKYCGWESADSSEKFVDEMRMISNDK</sequence>
<organism evidence="7 8">
    <name type="scientific">Apilactobacillus kunkeei</name>
    <dbReference type="NCBI Taxonomy" id="148814"/>
    <lineage>
        <taxon>Bacteria</taxon>
        <taxon>Bacillati</taxon>
        <taxon>Bacillota</taxon>
        <taxon>Bacilli</taxon>
        <taxon>Lactobacillales</taxon>
        <taxon>Lactobacillaceae</taxon>
        <taxon>Apilactobacillus</taxon>
    </lineage>
</organism>
<evidence type="ECO:0000256" key="1">
    <source>
        <dbReference type="ARBA" id="ARBA00004202"/>
    </source>
</evidence>
<keyword evidence="5" id="KW-0777">Teichoic acid biosynthesis</keyword>
<evidence type="ECO:0000256" key="2">
    <source>
        <dbReference type="ARBA" id="ARBA00010488"/>
    </source>
</evidence>
<dbReference type="SUPFAM" id="SSF53756">
    <property type="entry name" value="UDP-Glycosyltransferase/glycogen phosphorylase"/>
    <property type="match status" value="1"/>
</dbReference>
<proteinExistence type="inferred from homology"/>
<dbReference type="Gene3D" id="3.40.50.12580">
    <property type="match status" value="1"/>
</dbReference>
<dbReference type="PANTHER" id="PTHR37316">
    <property type="entry name" value="TEICHOIC ACID GLYCEROL-PHOSPHATE PRIMASE"/>
    <property type="match status" value="1"/>
</dbReference>
<evidence type="ECO:0000256" key="4">
    <source>
        <dbReference type="ARBA" id="ARBA00022679"/>
    </source>
</evidence>
<keyword evidence="4 7" id="KW-0808">Transferase</keyword>
<evidence type="ECO:0000256" key="3">
    <source>
        <dbReference type="ARBA" id="ARBA00022475"/>
    </source>
</evidence>
<dbReference type="PATRIC" id="fig|148814.8.peg.800"/>
<dbReference type="PANTHER" id="PTHR37316:SF3">
    <property type="entry name" value="TEICHOIC ACID GLYCEROL-PHOSPHATE TRANSFERASE"/>
    <property type="match status" value="1"/>
</dbReference>
<comment type="similarity">
    <text evidence="2">Belongs to the CDP-glycerol glycerophosphotransferase family.</text>
</comment>
<evidence type="ECO:0000313" key="7">
    <source>
        <dbReference type="EMBL" id="KOY76302.1"/>
    </source>
</evidence>
<reference evidence="7 8" key="1">
    <citation type="journal article" date="2015" name="Genome Biol. Evol.">
        <title>Functionally Structured Genomes in Lactobacillus kunkeei Colonizing the Honey Crop and Food Products of Honeybees and Stingless Bees.</title>
        <authorList>
            <person name="Tamarit D."/>
            <person name="Ellegaard K.M."/>
            <person name="Wikander J."/>
            <person name="Olofsson T."/>
            <person name="Vasquez A."/>
            <person name="Andersson S.G."/>
        </authorList>
    </citation>
    <scope>NUCLEOTIDE SEQUENCE [LARGE SCALE GENOMIC DNA]</scope>
    <source>
        <strain evidence="7 8">LAko</strain>
    </source>
</reference>